<evidence type="ECO:0000256" key="10">
    <source>
        <dbReference type="ARBA" id="ARBA00023157"/>
    </source>
</evidence>
<dbReference type="SMR" id="A0A1I7RRN8"/>
<dbReference type="SUPFAM" id="SSF63501">
    <property type="entry name" value="Frizzled cysteine-rich domain"/>
    <property type="match status" value="1"/>
</dbReference>
<evidence type="ECO:0000256" key="11">
    <source>
        <dbReference type="ARBA" id="ARBA00023170"/>
    </source>
</evidence>
<dbReference type="Proteomes" id="UP000095284">
    <property type="component" value="Unplaced"/>
</dbReference>
<evidence type="ECO:0000256" key="7">
    <source>
        <dbReference type="ARBA" id="ARBA00022729"/>
    </source>
</evidence>
<comment type="similarity">
    <text evidence="2">Belongs to the G-protein coupled receptor Fz/Smo family.</text>
</comment>
<evidence type="ECO:0000313" key="19">
    <source>
        <dbReference type="EMBL" id="CAD5231959.1"/>
    </source>
</evidence>
<comment type="caution">
    <text evidence="13">Lacks conserved residue(s) required for the propagation of feature annotation.</text>
</comment>
<dbReference type="EMBL" id="CAJFCV020000005">
    <property type="protein sequence ID" value="CAG9123603.1"/>
    <property type="molecule type" value="Genomic_DNA"/>
</dbReference>
<feature type="disulfide bond" evidence="13">
    <location>
        <begin position="56"/>
        <end position="102"/>
    </location>
</feature>
<evidence type="ECO:0000313" key="22">
    <source>
        <dbReference type="WBParaSite" id="BXY_0338500.1"/>
    </source>
</evidence>
<keyword evidence="21" id="KW-1185">Reference proteome</keyword>
<evidence type="ECO:0000256" key="2">
    <source>
        <dbReference type="ARBA" id="ARBA00008077"/>
    </source>
</evidence>
<evidence type="ECO:0000256" key="14">
    <source>
        <dbReference type="SAM" id="MobiDB-lite"/>
    </source>
</evidence>
<protein>
    <submittedName>
        <fullName evidence="19">(pine wood nematode) hypothetical protein</fullName>
    </submittedName>
</protein>
<feature type="transmembrane region" description="Helical" evidence="15">
    <location>
        <begin position="348"/>
        <end position="371"/>
    </location>
</feature>
<keyword evidence="6 15" id="KW-0812">Transmembrane</keyword>
<keyword evidence="4" id="KW-1003">Cell membrane</keyword>
<dbReference type="GO" id="GO:0005886">
    <property type="term" value="C:plasma membrane"/>
    <property type="evidence" value="ECO:0007669"/>
    <property type="project" value="UniProtKB-SubCell"/>
</dbReference>
<evidence type="ECO:0000256" key="8">
    <source>
        <dbReference type="ARBA" id="ARBA00022989"/>
    </source>
</evidence>
<evidence type="ECO:0000256" key="16">
    <source>
        <dbReference type="SAM" id="SignalP"/>
    </source>
</evidence>
<dbReference type="GO" id="GO:0017147">
    <property type="term" value="F:Wnt-protein binding"/>
    <property type="evidence" value="ECO:0007669"/>
    <property type="project" value="TreeGrafter"/>
</dbReference>
<dbReference type="PANTHER" id="PTHR11309:SF126">
    <property type="entry name" value="FRIZZLED-2"/>
    <property type="match status" value="1"/>
</dbReference>
<dbReference type="GO" id="GO:0097475">
    <property type="term" value="P:motor neuron migration"/>
    <property type="evidence" value="ECO:0007669"/>
    <property type="project" value="UniProtKB-ARBA"/>
</dbReference>
<evidence type="ECO:0000313" key="20">
    <source>
        <dbReference type="Proteomes" id="UP000095284"/>
    </source>
</evidence>
<dbReference type="InterPro" id="IPR020067">
    <property type="entry name" value="Frizzled_dom"/>
</dbReference>
<dbReference type="InterPro" id="IPR000539">
    <property type="entry name" value="Frizzled/Smoothened_7TM"/>
</dbReference>
<dbReference type="GO" id="GO:1905485">
    <property type="term" value="P:positive regulation of motor neuron migration"/>
    <property type="evidence" value="ECO:0007669"/>
    <property type="project" value="UniProtKB-ARBA"/>
</dbReference>
<evidence type="ECO:0000256" key="4">
    <source>
        <dbReference type="ARBA" id="ARBA00022475"/>
    </source>
</evidence>
<dbReference type="PRINTS" id="PR00489">
    <property type="entry name" value="FRIZZLED"/>
</dbReference>
<evidence type="ECO:0000256" key="13">
    <source>
        <dbReference type="PROSITE-ProRule" id="PRU00090"/>
    </source>
</evidence>
<evidence type="ECO:0000256" key="6">
    <source>
        <dbReference type="ARBA" id="ARBA00022692"/>
    </source>
</evidence>
<feature type="chain" id="PRO_5036021907" evidence="16">
    <location>
        <begin position="45"/>
        <end position="635"/>
    </location>
</feature>
<keyword evidence="5" id="KW-0879">Wnt signaling pathway</keyword>
<dbReference type="PROSITE" id="PS50261">
    <property type="entry name" value="G_PROTEIN_RECEP_F2_4"/>
    <property type="match status" value="1"/>
</dbReference>
<dbReference type="Gene3D" id="1.20.1070.10">
    <property type="entry name" value="Rhodopsin 7-helix transmembrane proteins"/>
    <property type="match status" value="1"/>
</dbReference>
<keyword evidence="10 13" id="KW-1015">Disulfide bond</keyword>
<evidence type="ECO:0000256" key="12">
    <source>
        <dbReference type="ARBA" id="ARBA00023180"/>
    </source>
</evidence>
<feature type="transmembrane region" description="Helical" evidence="15">
    <location>
        <begin position="522"/>
        <end position="545"/>
    </location>
</feature>
<feature type="disulfide bond" evidence="13">
    <location>
        <begin position="93"/>
        <end position="131"/>
    </location>
</feature>
<keyword evidence="11" id="KW-0675">Receptor</keyword>
<accession>A0A1I7RRN8</accession>
<dbReference type="eggNOG" id="KOG3577">
    <property type="taxonomic scope" value="Eukaryota"/>
</dbReference>
<evidence type="ECO:0000256" key="1">
    <source>
        <dbReference type="ARBA" id="ARBA00004651"/>
    </source>
</evidence>
<dbReference type="Proteomes" id="UP000582659">
    <property type="component" value="Unassembled WGS sequence"/>
</dbReference>
<name>A0A1I7RRN8_BURXY</name>
<dbReference type="Pfam" id="PF01392">
    <property type="entry name" value="Fz"/>
    <property type="match status" value="1"/>
</dbReference>
<dbReference type="Gene3D" id="1.10.2000.10">
    <property type="entry name" value="Frizzled cysteine-rich domain"/>
    <property type="match status" value="1"/>
</dbReference>
<dbReference type="OrthoDB" id="10053709at2759"/>
<dbReference type="SMART" id="SM01330">
    <property type="entry name" value="Frizzled"/>
    <property type="match status" value="1"/>
</dbReference>
<feature type="transmembrane region" description="Helical" evidence="15">
    <location>
        <begin position="475"/>
        <end position="498"/>
    </location>
</feature>
<dbReference type="WBParaSite" id="BXY_0338500.1">
    <property type="protein sequence ID" value="BXY_0338500.1"/>
    <property type="gene ID" value="BXY_0338500"/>
</dbReference>
<feature type="region of interest" description="Disordered" evidence="14">
    <location>
        <begin position="175"/>
        <end position="196"/>
    </location>
</feature>
<evidence type="ECO:0000313" key="21">
    <source>
        <dbReference type="Proteomes" id="UP000659654"/>
    </source>
</evidence>
<keyword evidence="3" id="KW-0217">Developmental protein</keyword>
<keyword evidence="8 15" id="KW-1133">Transmembrane helix</keyword>
<reference evidence="19" key="2">
    <citation type="submission" date="2020-09" db="EMBL/GenBank/DDBJ databases">
        <authorList>
            <person name="Kikuchi T."/>
        </authorList>
    </citation>
    <scope>NUCLEOTIDE SEQUENCE</scope>
    <source>
        <strain evidence="19">Ka4C1</strain>
    </source>
</reference>
<dbReference type="AlphaFoldDB" id="A0A1I7RRN8"/>
<evidence type="ECO:0000256" key="5">
    <source>
        <dbReference type="ARBA" id="ARBA00022687"/>
    </source>
</evidence>
<feature type="transmembrane region" description="Helical" evidence="15">
    <location>
        <begin position="383"/>
        <end position="406"/>
    </location>
</feature>
<dbReference type="GO" id="GO:0097402">
    <property type="term" value="P:neuroblast migration"/>
    <property type="evidence" value="ECO:0007669"/>
    <property type="project" value="UniProtKB-ARBA"/>
</dbReference>
<dbReference type="GO" id="GO:1904937">
    <property type="term" value="P:sensory neuron migration"/>
    <property type="evidence" value="ECO:0007669"/>
    <property type="project" value="UniProtKB-ARBA"/>
</dbReference>
<feature type="domain" description="FZ" evidence="17">
    <location>
        <begin position="43"/>
        <end position="167"/>
    </location>
</feature>
<organism evidence="20 22">
    <name type="scientific">Bursaphelenchus xylophilus</name>
    <name type="common">Pinewood nematode worm</name>
    <name type="synonym">Aphelenchoides xylophilus</name>
    <dbReference type="NCBI Taxonomy" id="6326"/>
    <lineage>
        <taxon>Eukaryota</taxon>
        <taxon>Metazoa</taxon>
        <taxon>Ecdysozoa</taxon>
        <taxon>Nematoda</taxon>
        <taxon>Chromadorea</taxon>
        <taxon>Rhabditida</taxon>
        <taxon>Tylenchina</taxon>
        <taxon>Tylenchomorpha</taxon>
        <taxon>Aphelenchoidea</taxon>
        <taxon>Aphelenchoididae</taxon>
        <taxon>Bursaphelenchus</taxon>
    </lineage>
</organism>
<feature type="disulfide bond" evidence="13">
    <location>
        <begin position="48"/>
        <end position="109"/>
    </location>
</feature>
<dbReference type="Pfam" id="PF01534">
    <property type="entry name" value="Frizzled"/>
    <property type="match status" value="1"/>
</dbReference>
<feature type="transmembrane region" description="Helical" evidence="15">
    <location>
        <begin position="290"/>
        <end position="310"/>
    </location>
</feature>
<evidence type="ECO:0000259" key="18">
    <source>
        <dbReference type="PROSITE" id="PS50261"/>
    </source>
</evidence>
<dbReference type="InterPro" id="IPR017981">
    <property type="entry name" value="GPCR_2-like_7TM"/>
</dbReference>
<feature type="signal peptide" evidence="16">
    <location>
        <begin position="1"/>
        <end position="44"/>
    </location>
</feature>
<proteinExistence type="inferred from homology"/>
<feature type="transmembrane region" description="Helical" evidence="15">
    <location>
        <begin position="426"/>
        <end position="454"/>
    </location>
</feature>
<dbReference type="FunFam" id="1.10.2000.10:FF:000016">
    <property type="entry name" value="Frizzled"/>
    <property type="match status" value="1"/>
</dbReference>
<gene>
    <name evidence="19" type="ORF">BXYJ_LOCUS12050</name>
</gene>
<evidence type="ECO:0000256" key="9">
    <source>
        <dbReference type="ARBA" id="ARBA00023136"/>
    </source>
</evidence>
<keyword evidence="12" id="KW-0325">Glycoprotein</keyword>
<dbReference type="SMART" id="SM00063">
    <property type="entry name" value="FRI"/>
    <property type="match status" value="1"/>
</dbReference>
<keyword evidence="9 15" id="KW-0472">Membrane</keyword>
<dbReference type="PANTHER" id="PTHR11309">
    <property type="entry name" value="FRIZZLED"/>
    <property type="match status" value="1"/>
</dbReference>
<dbReference type="InterPro" id="IPR036790">
    <property type="entry name" value="Frizzled_dom_sf"/>
</dbReference>
<sequence>MLGTDAGTSAEVCPKKFNLIRRAPLRMNRVKLLFLFVILYSVDAKKQCEPITIPLCKGTGYNMTSFPNSYGHEKQDEAGLEVHQFYPLVEVNCYKHLKFFLCALYTPICQDNYDMSIMPCQEVCREAQKKCSPIMNTHGFQWPDTLKCDRLPKFADQEKTGVLCAAPPDATQVSKSSEVKEKEVNVPKTPKKPASSIKHSDGRCSCQCGRPFNPVSAETVSYYGQGYSIQNVSNCAYSCSGLLPTHSVSQTNNYKQWIVFITVTCFCISFLSVITFSIDLGRFPYPERPILFLVLCQLCVAAGFMIQFWYGNKKIGCDADMLRTMMTPEATVGSSVQWSCLATFGLTYYFSMAAAVWWVVLALSWVLAAVPHWSTEWIGKYSCYFHSFAWILPAIQTGLVYIFNAIDGDPVSGVCFVGNTNRNHLLYFVIIPMIIYFIAGVSFLFVGLQYLWSLRSNLQKAHHKTSKFSQLMSKIVLFALIYTISVILHVMVLIYEYLNRPKWEESLLCPCSQEIPVNADTLYFLNLLKVGSMMAIGWTSMIWVFSSKTFQSWKRFFCCGATPYATYTGPKLPFDLVASQYQQIPPPPPPLPHPQFPPMSHKQFHSPEFIYAKRDMISSPHFSAANTLRHCPRDV</sequence>
<reference evidence="22" key="1">
    <citation type="submission" date="2016-11" db="UniProtKB">
        <authorList>
            <consortium name="WormBaseParasite"/>
        </authorList>
    </citation>
    <scope>IDENTIFICATION</scope>
</reference>
<dbReference type="GO" id="GO:0060070">
    <property type="term" value="P:canonical Wnt signaling pathway"/>
    <property type="evidence" value="ECO:0007669"/>
    <property type="project" value="TreeGrafter"/>
</dbReference>
<evidence type="ECO:0000256" key="3">
    <source>
        <dbReference type="ARBA" id="ARBA00022473"/>
    </source>
</evidence>
<dbReference type="Proteomes" id="UP000659654">
    <property type="component" value="Unassembled WGS sequence"/>
</dbReference>
<dbReference type="GO" id="GO:0035567">
    <property type="term" value="P:non-canonical Wnt signaling pathway"/>
    <property type="evidence" value="ECO:0007669"/>
    <property type="project" value="TreeGrafter"/>
</dbReference>
<feature type="transmembrane region" description="Helical" evidence="15">
    <location>
        <begin position="257"/>
        <end position="278"/>
    </location>
</feature>
<dbReference type="GO" id="GO:0042813">
    <property type="term" value="F:Wnt receptor activity"/>
    <property type="evidence" value="ECO:0007669"/>
    <property type="project" value="TreeGrafter"/>
</dbReference>
<evidence type="ECO:0000259" key="17">
    <source>
        <dbReference type="PROSITE" id="PS50038"/>
    </source>
</evidence>
<keyword evidence="7 16" id="KW-0732">Signal</keyword>
<dbReference type="PROSITE" id="PS50038">
    <property type="entry name" value="FZ"/>
    <property type="match status" value="1"/>
</dbReference>
<feature type="disulfide bond" evidence="13">
    <location>
        <begin position="124"/>
        <end position="148"/>
    </location>
</feature>
<comment type="subcellular location">
    <subcellularLocation>
        <location evidence="1">Cell membrane</location>
        <topology evidence="1">Multi-pass membrane protein</topology>
    </subcellularLocation>
</comment>
<feature type="domain" description="G-protein coupled receptors family 2 profile 2" evidence="18">
    <location>
        <begin position="251"/>
        <end position="552"/>
    </location>
</feature>
<dbReference type="EMBL" id="CAJFDI010000005">
    <property type="protein sequence ID" value="CAD5231959.1"/>
    <property type="molecule type" value="Genomic_DNA"/>
</dbReference>
<evidence type="ECO:0000256" key="15">
    <source>
        <dbReference type="SAM" id="Phobius"/>
    </source>
</evidence>
<dbReference type="InterPro" id="IPR015526">
    <property type="entry name" value="Frizzled/SFRP"/>
</dbReference>